<reference evidence="11" key="2">
    <citation type="submission" date="2020-09" db="EMBL/GenBank/DDBJ databases">
        <authorList>
            <person name="Sun Q."/>
            <person name="Zhou Y."/>
        </authorList>
    </citation>
    <scope>NUCLEOTIDE SEQUENCE</scope>
    <source>
        <strain evidence="11">CGMCC 1.15425</strain>
    </source>
</reference>
<feature type="transmembrane region" description="Helical" evidence="7">
    <location>
        <begin position="218"/>
        <end position="242"/>
    </location>
</feature>
<evidence type="ECO:0000256" key="4">
    <source>
        <dbReference type="ARBA" id="ARBA00022692"/>
    </source>
</evidence>
<feature type="transmembrane region" description="Helical" evidence="7">
    <location>
        <begin position="21"/>
        <end position="38"/>
    </location>
</feature>
<evidence type="ECO:0000259" key="8">
    <source>
        <dbReference type="Pfam" id="PF00924"/>
    </source>
</evidence>
<dbReference type="OrthoDB" id="9799209at2"/>
<feature type="domain" description="Mechanosensitive ion channel MscS C-terminal" evidence="9">
    <location>
        <begin position="330"/>
        <end position="414"/>
    </location>
</feature>
<dbReference type="InterPro" id="IPR011014">
    <property type="entry name" value="MscS_channel_TM-2"/>
</dbReference>
<dbReference type="EMBL" id="BMIY01000013">
    <property type="protein sequence ID" value="GFZ82617.1"/>
    <property type="molecule type" value="Genomic_DNA"/>
</dbReference>
<evidence type="ECO:0000256" key="7">
    <source>
        <dbReference type="SAM" id="Phobius"/>
    </source>
</evidence>
<dbReference type="Gene3D" id="2.30.30.60">
    <property type="match status" value="1"/>
</dbReference>
<protein>
    <submittedName>
        <fullName evidence="11">Mechanosensitive ion channel protein</fullName>
    </submittedName>
</protein>
<organism evidence="11 12">
    <name type="scientific">Pseudohongiella nitratireducens</name>
    <dbReference type="NCBI Taxonomy" id="1768907"/>
    <lineage>
        <taxon>Bacteria</taxon>
        <taxon>Pseudomonadati</taxon>
        <taxon>Pseudomonadota</taxon>
        <taxon>Gammaproteobacteria</taxon>
        <taxon>Pseudomonadales</taxon>
        <taxon>Pseudohongiellaceae</taxon>
        <taxon>Pseudohongiella</taxon>
    </lineage>
</organism>
<feature type="transmembrane region" description="Helical" evidence="7">
    <location>
        <begin position="132"/>
        <end position="156"/>
    </location>
</feature>
<dbReference type="Pfam" id="PF00924">
    <property type="entry name" value="MS_channel_2nd"/>
    <property type="match status" value="1"/>
</dbReference>
<feature type="transmembrane region" description="Helical" evidence="7">
    <location>
        <begin position="98"/>
        <end position="120"/>
    </location>
</feature>
<reference evidence="11" key="1">
    <citation type="journal article" date="2014" name="Int. J. Syst. Evol. Microbiol.">
        <title>Complete genome sequence of Corynebacterium casei LMG S-19264T (=DSM 44701T), isolated from a smear-ripened cheese.</title>
        <authorList>
            <consortium name="US DOE Joint Genome Institute (JGI-PGF)"/>
            <person name="Walter F."/>
            <person name="Albersmeier A."/>
            <person name="Kalinowski J."/>
            <person name="Ruckert C."/>
        </authorList>
    </citation>
    <scope>NUCLEOTIDE SEQUENCE</scope>
    <source>
        <strain evidence="11">CGMCC 1.15425</strain>
    </source>
</reference>
<evidence type="ECO:0000256" key="5">
    <source>
        <dbReference type="ARBA" id="ARBA00022989"/>
    </source>
</evidence>
<evidence type="ECO:0000259" key="10">
    <source>
        <dbReference type="Pfam" id="PF21088"/>
    </source>
</evidence>
<dbReference type="GO" id="GO:0008381">
    <property type="term" value="F:mechanosensitive monoatomic ion channel activity"/>
    <property type="evidence" value="ECO:0007669"/>
    <property type="project" value="UniProtKB-ARBA"/>
</dbReference>
<dbReference type="Gene3D" id="1.10.287.1260">
    <property type="match status" value="1"/>
</dbReference>
<keyword evidence="5 7" id="KW-1133">Transmembrane helix</keyword>
<dbReference type="Pfam" id="PF21082">
    <property type="entry name" value="MS_channel_3rd"/>
    <property type="match status" value="1"/>
</dbReference>
<keyword evidence="3" id="KW-1003">Cell membrane</keyword>
<dbReference type="SUPFAM" id="SSF82689">
    <property type="entry name" value="Mechanosensitive channel protein MscS (YggB), C-terminal domain"/>
    <property type="match status" value="1"/>
</dbReference>
<sequence>MPESIQSVINSTLAIIQQSNFWWQILALMLAIVISAFINRRIQSLLKAHSDSSHFTGIRHIAIRSLQRLLWPVVALLLIVPARAIMRGYMLPVNLLDIAIPILTALAAVRMAVYTLRKVFTANVLLRSSENVLTLFIWMLVILHLLGWLPTILTVMDNMAVSFGEFRISVLSAINLLLIIAVAFVVALWLAELINKQVQRMPGVTPSFKVGVSKFSRFLLITLAFLLALNAVGINLSSLAIFGGALGVGLGFGLQQIASNFISGFILVLDRSIKPGDIITVGDKFGWVQELKARYIVVRNREGVDTLIPNENLITSQVINWSYADPNVRIRVSVQISYDDDPAHAMEIMLNCAEASSRVLQDPAPAVRLIEFADSGIALELRVWVNDPINGFAQVRSDINLAIWKAFKEADITIPYPQRDLHIKSGLPESWADGKSLTMQDFPSQADSD</sequence>
<dbReference type="InterPro" id="IPR011066">
    <property type="entry name" value="MscS_channel_C_sf"/>
</dbReference>
<feature type="domain" description="Mechanosensitive ion channel MscS" evidence="8">
    <location>
        <begin position="257"/>
        <end position="322"/>
    </location>
</feature>
<dbReference type="InterPro" id="IPR006685">
    <property type="entry name" value="MscS_channel_2nd"/>
</dbReference>
<dbReference type="PANTHER" id="PTHR30347:SF1">
    <property type="entry name" value="MECHANOSENSITIVE CHANNEL MSCK"/>
    <property type="match status" value="1"/>
</dbReference>
<evidence type="ECO:0000256" key="1">
    <source>
        <dbReference type="ARBA" id="ARBA00004651"/>
    </source>
</evidence>
<comment type="subcellular location">
    <subcellularLocation>
        <location evidence="1">Cell membrane</location>
        <topology evidence="1">Multi-pass membrane protein</topology>
    </subcellularLocation>
</comment>
<evidence type="ECO:0000256" key="6">
    <source>
        <dbReference type="ARBA" id="ARBA00023136"/>
    </source>
</evidence>
<accession>A0A916VJP1</accession>
<dbReference type="InterPro" id="IPR052702">
    <property type="entry name" value="MscS-like_channel"/>
</dbReference>
<dbReference type="InterPro" id="IPR010920">
    <property type="entry name" value="LSM_dom_sf"/>
</dbReference>
<dbReference type="SUPFAM" id="SSF50182">
    <property type="entry name" value="Sm-like ribonucleoproteins"/>
    <property type="match status" value="1"/>
</dbReference>
<dbReference type="AlphaFoldDB" id="A0A916VJP1"/>
<proteinExistence type="inferred from homology"/>
<evidence type="ECO:0000313" key="12">
    <source>
        <dbReference type="Proteomes" id="UP000627715"/>
    </source>
</evidence>
<keyword evidence="4 7" id="KW-0812">Transmembrane</keyword>
<keyword evidence="12" id="KW-1185">Reference proteome</keyword>
<dbReference type="RefSeq" id="WP_068810580.1">
    <property type="nucleotide sequence ID" value="NZ_BMIY01000013.1"/>
</dbReference>
<dbReference type="Pfam" id="PF21088">
    <property type="entry name" value="MS_channel_1st"/>
    <property type="match status" value="1"/>
</dbReference>
<gene>
    <name evidence="11" type="ORF">GCM10011403_27810</name>
</gene>
<feature type="transmembrane region" description="Helical" evidence="7">
    <location>
        <begin position="69"/>
        <end position="86"/>
    </location>
</feature>
<comment type="similarity">
    <text evidence="2">Belongs to the MscS (TC 1.A.23) family.</text>
</comment>
<evidence type="ECO:0000256" key="2">
    <source>
        <dbReference type="ARBA" id="ARBA00008017"/>
    </source>
</evidence>
<feature type="transmembrane region" description="Helical" evidence="7">
    <location>
        <begin position="168"/>
        <end position="191"/>
    </location>
</feature>
<dbReference type="Proteomes" id="UP000627715">
    <property type="component" value="Unassembled WGS sequence"/>
</dbReference>
<evidence type="ECO:0000313" key="11">
    <source>
        <dbReference type="EMBL" id="GFZ82617.1"/>
    </source>
</evidence>
<name>A0A916VJP1_9GAMM</name>
<evidence type="ECO:0000259" key="9">
    <source>
        <dbReference type="Pfam" id="PF21082"/>
    </source>
</evidence>
<dbReference type="SUPFAM" id="SSF82861">
    <property type="entry name" value="Mechanosensitive channel protein MscS (YggB), transmembrane region"/>
    <property type="match status" value="1"/>
</dbReference>
<comment type="caution">
    <text evidence="11">The sequence shown here is derived from an EMBL/GenBank/DDBJ whole genome shotgun (WGS) entry which is preliminary data.</text>
</comment>
<dbReference type="Gene3D" id="3.30.70.100">
    <property type="match status" value="1"/>
</dbReference>
<dbReference type="InterPro" id="IPR023408">
    <property type="entry name" value="MscS_beta-dom_sf"/>
</dbReference>
<dbReference type="InterPro" id="IPR049142">
    <property type="entry name" value="MS_channel_1st"/>
</dbReference>
<evidence type="ECO:0000256" key="3">
    <source>
        <dbReference type="ARBA" id="ARBA00022475"/>
    </source>
</evidence>
<keyword evidence="6 7" id="KW-0472">Membrane</keyword>
<dbReference type="PANTHER" id="PTHR30347">
    <property type="entry name" value="POTASSIUM CHANNEL RELATED"/>
    <property type="match status" value="1"/>
</dbReference>
<feature type="domain" description="Mechanosensitive ion channel transmembrane helices 2/3" evidence="10">
    <location>
        <begin position="215"/>
        <end position="255"/>
    </location>
</feature>
<dbReference type="GO" id="GO:0005886">
    <property type="term" value="C:plasma membrane"/>
    <property type="evidence" value="ECO:0007669"/>
    <property type="project" value="UniProtKB-SubCell"/>
</dbReference>
<dbReference type="InterPro" id="IPR049278">
    <property type="entry name" value="MS_channel_C"/>
</dbReference>